<dbReference type="EMBL" id="JASKNE010000001">
    <property type="protein sequence ID" value="MDK1683665.1"/>
    <property type="molecule type" value="Genomic_DNA"/>
</dbReference>
<dbReference type="EMBL" id="JABERJ010000032">
    <property type="protein sequence ID" value="NNH27207.1"/>
    <property type="molecule type" value="Genomic_DNA"/>
</dbReference>
<feature type="region of interest" description="Disordered" evidence="1">
    <location>
        <begin position="1"/>
        <end position="56"/>
    </location>
</feature>
<comment type="caution">
    <text evidence="2">The sequence shown here is derived from an EMBL/GenBank/DDBJ whole genome shotgun (WGS) entry which is preliminary data.</text>
</comment>
<dbReference type="AlphaFoldDB" id="A0AAW6UWQ5"/>
<dbReference type="RefSeq" id="WP_171536842.1">
    <property type="nucleotide sequence ID" value="NZ_JABERJ010000032.1"/>
</dbReference>
<accession>A0AAW6UWQ5</accession>
<dbReference type="Proteomes" id="UP001241935">
    <property type="component" value="Unassembled WGS sequence"/>
</dbReference>
<sequence length="204" mass="22436">MTNTNRPVSDINPAAPTERSPERSDVLNSDSLKSSPPTDDSARPDLNSPATESHRVPDMTEAGDHLAATSAGTVGGAAVGATLGMIGGPPGAVVGGLIGGVVGGLAGNDIAQSANPEEEDHYWREQHKDRPYFHETRNTYNDLDYDRDYRGAYRLGYENRNHYNDFDQAEPDLRTKWEQAKGESRLNWEEAKFAVKDAWHRNTR</sequence>
<keyword evidence="4" id="KW-1185">Reference proteome</keyword>
<reference evidence="3 4" key="1">
    <citation type="submission" date="2020-04" db="EMBL/GenBank/DDBJ databases">
        <title>Acinetobacter Taxon 24.</title>
        <authorList>
            <person name="Nemec A."/>
            <person name="Radolfova-Krizova L."/>
            <person name="Higgins P.G."/>
            <person name="Spanelova P."/>
        </authorList>
    </citation>
    <scope>NUCLEOTIDE SEQUENCE [LARGE SCALE GENOMIC DNA]</scope>
    <source>
        <strain evidence="3 4">ANC 5084</strain>
    </source>
</reference>
<proteinExistence type="predicted"/>
<feature type="compositionally biased region" description="Polar residues" evidence="1">
    <location>
        <begin position="26"/>
        <end position="38"/>
    </location>
</feature>
<name>A0AAW6UWQ5_9GAMM</name>
<evidence type="ECO:0008006" key="6">
    <source>
        <dbReference type="Google" id="ProtNLM"/>
    </source>
</evidence>
<evidence type="ECO:0000313" key="4">
    <source>
        <dbReference type="Proteomes" id="UP000555322"/>
    </source>
</evidence>
<evidence type="ECO:0000256" key="1">
    <source>
        <dbReference type="SAM" id="MobiDB-lite"/>
    </source>
</evidence>
<gene>
    <name evidence="3" type="ORF">HLH15_12250</name>
    <name evidence="2" type="ORF">QOR41_07375</name>
</gene>
<protein>
    <recommendedName>
        <fullName evidence="6">Glycine zipper domain-containing protein</fullName>
    </recommendedName>
</protein>
<organism evidence="2 5">
    <name type="scientific">Acinetobacter terrestris</name>
    <dbReference type="NCBI Taxonomy" id="2529843"/>
    <lineage>
        <taxon>Bacteria</taxon>
        <taxon>Pseudomonadati</taxon>
        <taxon>Pseudomonadota</taxon>
        <taxon>Gammaproteobacteria</taxon>
        <taxon>Moraxellales</taxon>
        <taxon>Moraxellaceae</taxon>
        <taxon>Acinetobacter</taxon>
        <taxon>Acinetobacter Taxon 24</taxon>
    </lineage>
</organism>
<dbReference type="Proteomes" id="UP000555322">
    <property type="component" value="Unassembled WGS sequence"/>
</dbReference>
<evidence type="ECO:0000313" key="3">
    <source>
        <dbReference type="EMBL" id="NNH27207.1"/>
    </source>
</evidence>
<reference evidence="2" key="2">
    <citation type="submission" date="2023-04" db="EMBL/GenBank/DDBJ databases">
        <title>The environmental microbiomes in feedlot watering bowls are a reservoir of florfenicol resistance for bovine respiratory disease pathogens.</title>
        <authorList>
            <person name="Kos D.W."/>
            <person name="Ruzzini A.C."/>
            <person name="Schreiner B."/>
            <person name="Jelinski M.D."/>
        </authorList>
    </citation>
    <scope>NUCLEOTIDE SEQUENCE</scope>
    <source>
        <strain evidence="2">WB3</strain>
    </source>
</reference>
<evidence type="ECO:0000313" key="2">
    <source>
        <dbReference type="EMBL" id="MDK1683665.1"/>
    </source>
</evidence>
<evidence type="ECO:0000313" key="5">
    <source>
        <dbReference type="Proteomes" id="UP001241935"/>
    </source>
</evidence>